<dbReference type="RefSeq" id="XP_031579347.1">
    <property type="nucleotide sequence ID" value="XM_031722553.1"/>
</dbReference>
<dbReference type="AlphaFoldDB" id="A0A179UTT4"/>
<gene>
    <name evidence="1" type="ORF">BDBG_06306</name>
</gene>
<protein>
    <submittedName>
        <fullName evidence="1">Uncharacterized protein</fullName>
    </submittedName>
</protein>
<dbReference type="VEuPathDB" id="FungiDB:BDBG_06306"/>
<evidence type="ECO:0000313" key="2">
    <source>
        <dbReference type="Proteomes" id="UP000002038"/>
    </source>
</evidence>
<organism evidence="1 2">
    <name type="scientific">Blastomyces gilchristii (strain SLH14081)</name>
    <name type="common">Blastomyces dermatitidis</name>
    <dbReference type="NCBI Taxonomy" id="559298"/>
    <lineage>
        <taxon>Eukaryota</taxon>
        <taxon>Fungi</taxon>
        <taxon>Dikarya</taxon>
        <taxon>Ascomycota</taxon>
        <taxon>Pezizomycotina</taxon>
        <taxon>Eurotiomycetes</taxon>
        <taxon>Eurotiomycetidae</taxon>
        <taxon>Onygenales</taxon>
        <taxon>Ajellomycetaceae</taxon>
        <taxon>Blastomyces</taxon>
    </lineage>
</organism>
<keyword evidence="2" id="KW-1185">Reference proteome</keyword>
<proteinExistence type="predicted"/>
<sequence>MGMQWTTEHTALGSSPNPVGGYEESLDFSTHWTMDHFRILADYFGMFNLRWWREPPVSLRSHTVQQTKLKPYKTVTIFNAASEEVVNQILKMFPFRCDMLIPRVSYIPWTWPSFSSIYLPPSTIIETNNPVRFGFE</sequence>
<evidence type="ECO:0000313" key="1">
    <source>
        <dbReference type="EMBL" id="OAT10467.1"/>
    </source>
</evidence>
<accession>A0A179UTT4</accession>
<reference evidence="2" key="1">
    <citation type="journal article" date="2015" name="PLoS Genet.">
        <title>The dynamic genome and transcriptome of the human fungal pathogen Blastomyces and close relative Emmonsia.</title>
        <authorList>
            <person name="Munoz J.F."/>
            <person name="Gauthier G.M."/>
            <person name="Desjardins C.A."/>
            <person name="Gallo J.E."/>
            <person name="Holder J."/>
            <person name="Sullivan T.D."/>
            <person name="Marty A.J."/>
            <person name="Carmen J.C."/>
            <person name="Chen Z."/>
            <person name="Ding L."/>
            <person name="Gujja S."/>
            <person name="Magrini V."/>
            <person name="Misas E."/>
            <person name="Mitreva M."/>
            <person name="Priest M."/>
            <person name="Saif S."/>
            <person name="Whiston E.A."/>
            <person name="Young S."/>
            <person name="Zeng Q."/>
            <person name="Goldman W.E."/>
            <person name="Mardis E.R."/>
            <person name="Taylor J.W."/>
            <person name="McEwen J.G."/>
            <person name="Clay O.K."/>
            <person name="Klein B.S."/>
            <person name="Cuomo C.A."/>
        </authorList>
    </citation>
    <scope>NUCLEOTIDE SEQUENCE [LARGE SCALE GENOMIC DNA]</scope>
    <source>
        <strain evidence="2">SLH14081</strain>
    </source>
</reference>
<name>A0A179UTT4_BLAGS</name>
<dbReference type="EMBL" id="GG657460">
    <property type="protein sequence ID" value="OAT10467.1"/>
    <property type="molecule type" value="Genomic_DNA"/>
</dbReference>
<dbReference type="KEGG" id="bgh:BDBG_06306"/>
<dbReference type="GeneID" id="8503402"/>
<dbReference type="Proteomes" id="UP000002038">
    <property type="component" value="Unassembled WGS sequence"/>
</dbReference>